<dbReference type="InterPro" id="IPR008964">
    <property type="entry name" value="Invasin/intimin_cell_adhesion"/>
</dbReference>
<evidence type="ECO:0000256" key="2">
    <source>
        <dbReference type="SAM" id="Phobius"/>
    </source>
</evidence>
<evidence type="ECO:0000313" key="5">
    <source>
        <dbReference type="Proteomes" id="UP000067738"/>
    </source>
</evidence>
<dbReference type="Proteomes" id="UP000067738">
    <property type="component" value="Chromosome"/>
</dbReference>
<dbReference type="KEGG" id="mmil:sm9_1325"/>
<keyword evidence="2" id="KW-0812">Transmembrane</keyword>
<dbReference type="SUPFAM" id="SSF49373">
    <property type="entry name" value="Invasin/intimin cell-adhesion fragments"/>
    <property type="match status" value="1"/>
</dbReference>
<dbReference type="PATRIC" id="fig|230361.4.peg.1369"/>
<dbReference type="InterPro" id="IPR003344">
    <property type="entry name" value="Big_1_dom"/>
</dbReference>
<evidence type="ECO:0000259" key="3">
    <source>
        <dbReference type="Pfam" id="PF02369"/>
    </source>
</evidence>
<dbReference type="InterPro" id="IPR013783">
    <property type="entry name" value="Ig-like_fold"/>
</dbReference>
<accession>A0A0U2V3U3</accession>
<keyword evidence="2" id="KW-0472">Membrane</keyword>
<reference evidence="4 5" key="1">
    <citation type="submission" date="2015-04" db="EMBL/GenBank/DDBJ databases">
        <title>The complete genome sequence of the rumen methanogen Methanobrevibacter millerae SM9.</title>
        <authorList>
            <person name="Leahy S.C."/>
            <person name="Kelly W.J."/>
            <person name="Pacheco D.M."/>
            <person name="Li D."/>
            <person name="Altermann E."/>
            <person name="Attwood G.T."/>
        </authorList>
    </citation>
    <scope>NUCLEOTIDE SEQUENCE [LARGE SCALE GENOMIC DNA]</scope>
    <source>
        <strain evidence="4 5">SM9</strain>
    </source>
</reference>
<dbReference type="EMBL" id="CP011266">
    <property type="protein sequence ID" value="ALT69106.1"/>
    <property type="molecule type" value="Genomic_DNA"/>
</dbReference>
<evidence type="ECO:0000313" key="4">
    <source>
        <dbReference type="EMBL" id="ALT69106.1"/>
    </source>
</evidence>
<comment type="similarity">
    <text evidence="1">Belongs to the intimin/invasin family.</text>
</comment>
<keyword evidence="5" id="KW-1185">Reference proteome</keyword>
<dbReference type="GeneID" id="26736274"/>
<dbReference type="AlphaFoldDB" id="A0A0U2V3U3"/>
<organism evidence="4 5">
    <name type="scientific">Methanobrevibacter millerae</name>
    <dbReference type="NCBI Taxonomy" id="230361"/>
    <lineage>
        <taxon>Archaea</taxon>
        <taxon>Methanobacteriati</taxon>
        <taxon>Methanobacteriota</taxon>
        <taxon>Methanomada group</taxon>
        <taxon>Methanobacteria</taxon>
        <taxon>Methanobacteriales</taxon>
        <taxon>Methanobacteriaceae</taxon>
        <taxon>Methanobrevibacter</taxon>
    </lineage>
</organism>
<proteinExistence type="inferred from homology"/>
<dbReference type="Pfam" id="PF02369">
    <property type="entry name" value="Big_1"/>
    <property type="match status" value="1"/>
</dbReference>
<protein>
    <submittedName>
        <fullName evidence="4">Adhesin-like protein</fullName>
    </submittedName>
</protein>
<name>A0A0U2V3U3_9EURY</name>
<dbReference type="RefSeq" id="WP_058739362.1">
    <property type="nucleotide sequence ID" value="NZ_CP011266.1"/>
</dbReference>
<gene>
    <name evidence="4" type="ORF">sm9_1325</name>
</gene>
<keyword evidence="2" id="KW-1133">Transmembrane helix</keyword>
<dbReference type="Gene3D" id="2.60.40.10">
    <property type="entry name" value="Immunoglobulins"/>
    <property type="match status" value="1"/>
</dbReference>
<evidence type="ECO:0000256" key="1">
    <source>
        <dbReference type="ARBA" id="ARBA00010116"/>
    </source>
</evidence>
<sequence length="194" mass="20743">MDNDKIIIILLSIIVVMIVIGFFAFNPFKQECNISVVSADSLTVGDQFAIYVSDSNSNPVANVQVSVSFVGSNGAVSTKQVTTDASGNAAVSLSDLPAGAYNVTCNVLENNNYRESSVSKQIAVNEVQTQVSQPTGISDDGYSYYPQSGPAVDSRGITREYAIAHNMHYISQSIDGMDAGVYVRYDSKAGSYHT</sequence>
<feature type="transmembrane region" description="Helical" evidence="2">
    <location>
        <begin position="6"/>
        <end position="25"/>
    </location>
</feature>
<feature type="domain" description="Big-1" evidence="3">
    <location>
        <begin position="48"/>
        <end position="111"/>
    </location>
</feature>